<dbReference type="GO" id="GO:0000032">
    <property type="term" value="P:cell wall mannoprotein biosynthetic process"/>
    <property type="evidence" value="ECO:0007669"/>
    <property type="project" value="TreeGrafter"/>
</dbReference>
<dbReference type="GO" id="GO:0005794">
    <property type="term" value="C:Golgi apparatus"/>
    <property type="evidence" value="ECO:0007669"/>
    <property type="project" value="TreeGrafter"/>
</dbReference>
<dbReference type="Proteomes" id="UP000646827">
    <property type="component" value="Unassembled WGS sequence"/>
</dbReference>
<evidence type="ECO:0000256" key="2">
    <source>
        <dbReference type="ARBA" id="ARBA00022679"/>
    </source>
</evidence>
<evidence type="ECO:0000313" key="5">
    <source>
        <dbReference type="Proteomes" id="UP000646827"/>
    </source>
</evidence>
<gene>
    <name evidence="4" type="ORF">INT45_008980</name>
</gene>
<evidence type="ECO:0000313" key="4">
    <source>
        <dbReference type="EMBL" id="KAG2223323.1"/>
    </source>
</evidence>
<keyword evidence="2" id="KW-0808">Transferase</keyword>
<dbReference type="PANTHER" id="PTHR31121">
    <property type="entry name" value="ALPHA-1,2 MANNOSYLTRANSFERASE KTR1"/>
    <property type="match status" value="1"/>
</dbReference>
<sequence length="398" mass="46552">MASIQSFKRRTILRIVGFLSFLLLCSFVIWTYIPLERVASSLGKNKHHPLVVNSWPPYENPQQPLRQPHDNFNAAYVTFIKGDSASLAGLRMTMRQIEFSVNKEHHYPYIIFSNEELSDEFKHLANVMTPDDIDVAFYDKLDSEYYGYANSTDQKEAEAARIRMNETLFGDSEDYRFSSRFMAGLMFRHPALKDLDYIWRFEGGTEYICPVNFDPFAFMKNAGKKVSFSIALYEYEETIPSLFSNIMKFASENSDIVQSTDNPKSLWDFVIDDNSQGFNKCHFWNNFQIADLNFFRGELYQRYFDFIDNSNGIFYERWGDPVIQTLGMILFLEKSDIQFWENIGYRVADYFTHCPSNKMLYKHCSCRPSQNFDYDGYSCLRKFLSSGNEVFSLPQSPL</sequence>
<dbReference type="PANTHER" id="PTHR31121:SF6">
    <property type="entry name" value="ALPHA-1,2 MANNOSYLTRANSFERASE KTR1"/>
    <property type="match status" value="1"/>
</dbReference>
<dbReference type="PIRSF" id="PIRSF018153">
    <property type="entry name" value="Glyco_trans_15"/>
    <property type="match status" value="1"/>
</dbReference>
<feature type="transmembrane region" description="Helical" evidence="3">
    <location>
        <begin position="12"/>
        <end position="33"/>
    </location>
</feature>
<proteinExistence type="inferred from homology"/>
<dbReference type="GO" id="GO:0000026">
    <property type="term" value="F:alpha-1,2-mannosyltransferase activity"/>
    <property type="evidence" value="ECO:0007669"/>
    <property type="project" value="TreeGrafter"/>
</dbReference>
<keyword evidence="5" id="KW-1185">Reference proteome</keyword>
<reference evidence="4 5" key="1">
    <citation type="submission" date="2020-12" db="EMBL/GenBank/DDBJ databases">
        <title>Metabolic potential, ecology and presence of endohyphal bacteria is reflected in genomic diversity of Mucoromycotina.</title>
        <authorList>
            <person name="Muszewska A."/>
            <person name="Okrasinska A."/>
            <person name="Steczkiewicz K."/>
            <person name="Drgas O."/>
            <person name="Orlowska M."/>
            <person name="Perlinska-Lenart U."/>
            <person name="Aleksandrzak-Piekarczyk T."/>
            <person name="Szatraj K."/>
            <person name="Zielenkiewicz U."/>
            <person name="Pilsyk S."/>
            <person name="Malc E."/>
            <person name="Mieczkowski P."/>
            <person name="Kruszewska J.S."/>
            <person name="Biernat P."/>
            <person name="Pawlowska J."/>
        </authorList>
    </citation>
    <scope>NUCLEOTIDE SEQUENCE [LARGE SCALE GENOMIC DNA]</scope>
    <source>
        <strain evidence="4 5">CBS 142.35</strain>
    </source>
</reference>
<keyword evidence="3" id="KW-0472">Membrane</keyword>
<dbReference type="EMBL" id="JAEPRB010000063">
    <property type="protein sequence ID" value="KAG2223323.1"/>
    <property type="molecule type" value="Genomic_DNA"/>
</dbReference>
<dbReference type="SUPFAM" id="SSF53448">
    <property type="entry name" value="Nucleotide-diphospho-sugar transferases"/>
    <property type="match status" value="1"/>
</dbReference>
<dbReference type="OrthoDB" id="439943at2759"/>
<keyword evidence="3" id="KW-0812">Transmembrane</keyword>
<dbReference type="AlphaFoldDB" id="A0A8H7S767"/>
<comment type="similarity">
    <text evidence="1">Belongs to the glycosyltransferase 15 family.</text>
</comment>
<accession>A0A8H7S767</accession>
<dbReference type="Gene3D" id="3.90.550.10">
    <property type="entry name" value="Spore Coat Polysaccharide Biosynthesis Protein SpsA, Chain A"/>
    <property type="match status" value="1"/>
</dbReference>
<dbReference type="InterPro" id="IPR002685">
    <property type="entry name" value="Glyco_trans_15"/>
</dbReference>
<dbReference type="GO" id="GO:0016020">
    <property type="term" value="C:membrane"/>
    <property type="evidence" value="ECO:0007669"/>
    <property type="project" value="InterPro"/>
</dbReference>
<dbReference type="Pfam" id="PF01793">
    <property type="entry name" value="Glyco_transf_15"/>
    <property type="match status" value="1"/>
</dbReference>
<name>A0A8H7S767_9FUNG</name>
<protein>
    <submittedName>
        <fullName evidence="4">Uncharacterized protein</fullName>
    </submittedName>
</protein>
<evidence type="ECO:0000256" key="1">
    <source>
        <dbReference type="ARBA" id="ARBA00007677"/>
    </source>
</evidence>
<keyword evidence="3" id="KW-1133">Transmembrane helix</keyword>
<dbReference type="GO" id="GO:0006487">
    <property type="term" value="P:protein N-linked glycosylation"/>
    <property type="evidence" value="ECO:0007669"/>
    <property type="project" value="TreeGrafter"/>
</dbReference>
<comment type="caution">
    <text evidence="4">The sequence shown here is derived from an EMBL/GenBank/DDBJ whole genome shotgun (WGS) entry which is preliminary data.</text>
</comment>
<evidence type="ECO:0000256" key="3">
    <source>
        <dbReference type="SAM" id="Phobius"/>
    </source>
</evidence>
<organism evidence="4 5">
    <name type="scientific">Circinella minor</name>
    <dbReference type="NCBI Taxonomy" id="1195481"/>
    <lineage>
        <taxon>Eukaryota</taxon>
        <taxon>Fungi</taxon>
        <taxon>Fungi incertae sedis</taxon>
        <taxon>Mucoromycota</taxon>
        <taxon>Mucoromycotina</taxon>
        <taxon>Mucoromycetes</taxon>
        <taxon>Mucorales</taxon>
        <taxon>Lichtheimiaceae</taxon>
        <taxon>Circinella</taxon>
    </lineage>
</organism>
<dbReference type="InterPro" id="IPR029044">
    <property type="entry name" value="Nucleotide-diphossugar_trans"/>
</dbReference>